<dbReference type="RefSeq" id="WP_407068400.1">
    <property type="nucleotide sequence ID" value="NZ_JBJJXE010000001.1"/>
</dbReference>
<dbReference type="Pfam" id="PF02089">
    <property type="entry name" value="Palm_thioest"/>
    <property type="match status" value="1"/>
</dbReference>
<dbReference type="SUPFAM" id="SSF53474">
    <property type="entry name" value="alpha/beta-Hydrolases"/>
    <property type="match status" value="1"/>
</dbReference>
<proteinExistence type="predicted"/>
<dbReference type="PANTHER" id="PTHR37946:SF1">
    <property type="entry name" value="SLL1969 PROTEIN"/>
    <property type="match status" value="1"/>
</dbReference>
<dbReference type="EMBL" id="JBJJXE010000001">
    <property type="protein sequence ID" value="MFL1731522.1"/>
    <property type="molecule type" value="Genomic_DNA"/>
</dbReference>
<evidence type="ECO:0000313" key="2">
    <source>
        <dbReference type="Proteomes" id="UP001624684"/>
    </source>
</evidence>
<dbReference type="Proteomes" id="UP001624684">
    <property type="component" value="Unassembled WGS sequence"/>
</dbReference>
<accession>A0ABW8U4Z6</accession>
<dbReference type="Gene3D" id="3.40.50.1820">
    <property type="entry name" value="alpha/beta hydrolase"/>
    <property type="match status" value="1"/>
</dbReference>
<gene>
    <name evidence="1" type="ORF">ACJHVH_00680</name>
</gene>
<dbReference type="PANTHER" id="PTHR37946">
    <property type="entry name" value="SLL1969 PROTEIN"/>
    <property type="match status" value="1"/>
</dbReference>
<dbReference type="InterPro" id="IPR029058">
    <property type="entry name" value="AB_hydrolase_fold"/>
</dbReference>
<organism evidence="1 2">
    <name type="scientific">Moraxella oculi</name>
    <dbReference type="NCBI Taxonomy" id="2940516"/>
    <lineage>
        <taxon>Bacteria</taxon>
        <taxon>Pseudomonadati</taxon>
        <taxon>Pseudomonadota</taxon>
        <taxon>Gammaproteobacteria</taxon>
        <taxon>Moraxellales</taxon>
        <taxon>Moraxellaceae</taxon>
        <taxon>Moraxella</taxon>
    </lineage>
</organism>
<name>A0ABW8U4Z6_9GAMM</name>
<evidence type="ECO:0000313" key="1">
    <source>
        <dbReference type="EMBL" id="MFL1731522.1"/>
    </source>
</evidence>
<keyword evidence="2" id="KW-1185">Reference proteome</keyword>
<comment type="caution">
    <text evidence="1">The sequence shown here is derived from an EMBL/GenBank/DDBJ whole genome shotgun (WGS) entry which is preliminary data.</text>
</comment>
<protein>
    <submittedName>
        <fullName evidence="1">Esterase/lipase family protein</fullName>
    </submittedName>
</protein>
<reference evidence="1 2" key="1">
    <citation type="submission" date="2024-11" db="EMBL/GenBank/DDBJ databases">
        <title>First Report of Moraxella oculi in Brazil in an Infectious Bovine Keratoconjunctivitis Outbreak.</title>
        <authorList>
            <person name="Carvalho C.V."/>
            <person name="Domingues R."/>
            <person name="Coutinho C."/>
            <person name="Honorio N.T.B.S."/>
            <person name="Faza D.R.L.R."/>
            <person name="Carvalho W.A."/>
            <person name="Machado A.B.F."/>
            <person name="Martins M.F."/>
            <person name="Gaspar E.B."/>
        </authorList>
    </citation>
    <scope>NUCLEOTIDE SEQUENCE [LARGE SCALE GENOMIC DNA]</scope>
    <source>
        <strain evidence="1 2">2117LE</strain>
    </source>
</reference>
<sequence>MSHQPPILLVHGLHMSGLFMRPLARRLVQAGFITHTPSYHSLTRPIEAHSQRLHEYLTHHHDINKPLHMVGHSLGGLVIRHFLFNYPMWQVHRCVTLGTPHQGSICAQYGNRLLSMLVHHAYPNALDGTCVHPKDTQIEFGVIAGTRPFGIGLPILTYHTHRNCLTDDASIHDGTVYLSETHLTYAKDYLTLPVSHTGLLTDKTTASQTAYFLKHGQFDGHQQK</sequence>